<comment type="similarity">
    <text evidence="2">Belongs to the class-I pyridine nucleotide-disulfide oxidoreductase family.</text>
</comment>
<dbReference type="PROSITE" id="PS00076">
    <property type="entry name" value="PYRIDINE_REDOX_1"/>
    <property type="match status" value="1"/>
</dbReference>
<evidence type="ECO:0000256" key="4">
    <source>
        <dbReference type="ARBA" id="ARBA00022827"/>
    </source>
</evidence>
<dbReference type="AlphaFoldDB" id="A0A9W9Y914"/>
<dbReference type="Pfam" id="PF07992">
    <property type="entry name" value="Pyr_redox_2"/>
    <property type="match status" value="1"/>
</dbReference>
<evidence type="ECO:0000256" key="3">
    <source>
        <dbReference type="ARBA" id="ARBA00022630"/>
    </source>
</evidence>
<dbReference type="InterPro" id="IPR023753">
    <property type="entry name" value="FAD/NAD-binding_dom"/>
</dbReference>
<keyword evidence="4" id="KW-0274">FAD</keyword>
<dbReference type="InterPro" id="IPR036188">
    <property type="entry name" value="FAD/NAD-bd_sf"/>
</dbReference>
<dbReference type="Gene3D" id="3.50.50.60">
    <property type="entry name" value="FAD/NAD(P)-binding domain"/>
    <property type="match status" value="1"/>
</dbReference>
<gene>
    <name evidence="9" type="primary">TXNRD2_1</name>
    <name evidence="9" type="ORF">OS493_029484</name>
</gene>
<evidence type="ECO:0000313" key="9">
    <source>
        <dbReference type="EMBL" id="KAJ7325621.1"/>
    </source>
</evidence>
<name>A0A9W9Y914_9CNID</name>
<protein>
    <submittedName>
        <fullName evidence="9">Thioredoxin reductase 2, mitochondrial</fullName>
        <ecNumber evidence="9">1.8.1.9</ecNumber>
    </submittedName>
</protein>
<comment type="cofactor">
    <cofactor evidence="1">
        <name>FAD</name>
        <dbReference type="ChEBI" id="CHEBI:57692"/>
    </cofactor>
</comment>
<accession>A0A9W9Y914</accession>
<organism evidence="9 10">
    <name type="scientific">Desmophyllum pertusum</name>
    <dbReference type="NCBI Taxonomy" id="174260"/>
    <lineage>
        <taxon>Eukaryota</taxon>
        <taxon>Metazoa</taxon>
        <taxon>Cnidaria</taxon>
        <taxon>Anthozoa</taxon>
        <taxon>Hexacorallia</taxon>
        <taxon>Scleractinia</taxon>
        <taxon>Caryophylliina</taxon>
        <taxon>Caryophylliidae</taxon>
        <taxon>Desmophyllum</taxon>
    </lineage>
</organism>
<dbReference type="GO" id="GO:0004362">
    <property type="term" value="F:glutathione-disulfide reductase (NADPH) activity"/>
    <property type="evidence" value="ECO:0007669"/>
    <property type="project" value="TreeGrafter"/>
</dbReference>
<keyword evidence="6" id="KW-1015">Disulfide bond</keyword>
<keyword evidence="3" id="KW-0285">Flavoprotein</keyword>
<dbReference type="SUPFAM" id="SSF51905">
    <property type="entry name" value="FAD/NAD(P)-binding domain"/>
    <property type="match status" value="1"/>
</dbReference>
<keyword evidence="5 9" id="KW-0560">Oxidoreductase</keyword>
<proteinExistence type="inferred from homology"/>
<comment type="caution">
    <text evidence="9">The sequence shown here is derived from an EMBL/GenBank/DDBJ whole genome shotgun (WGS) entry which is preliminary data.</text>
</comment>
<dbReference type="GO" id="GO:0034599">
    <property type="term" value="P:cellular response to oxidative stress"/>
    <property type="evidence" value="ECO:0007669"/>
    <property type="project" value="TreeGrafter"/>
</dbReference>
<dbReference type="FunFam" id="3.50.50.60:FF:000200">
    <property type="entry name" value="Thioredoxin reductase 2, mitochondrial"/>
    <property type="match status" value="1"/>
</dbReference>
<dbReference type="PANTHER" id="PTHR42737">
    <property type="entry name" value="GLUTATHIONE REDUCTASE"/>
    <property type="match status" value="1"/>
</dbReference>
<dbReference type="InterPro" id="IPR046952">
    <property type="entry name" value="GSHR/TRXR-like"/>
</dbReference>
<dbReference type="GO" id="GO:0005739">
    <property type="term" value="C:mitochondrion"/>
    <property type="evidence" value="ECO:0007669"/>
    <property type="project" value="TreeGrafter"/>
</dbReference>
<dbReference type="Proteomes" id="UP001163046">
    <property type="component" value="Unassembled WGS sequence"/>
</dbReference>
<dbReference type="PRINTS" id="PR00411">
    <property type="entry name" value="PNDRDTASEI"/>
</dbReference>
<evidence type="ECO:0000259" key="8">
    <source>
        <dbReference type="Pfam" id="PF07992"/>
    </source>
</evidence>
<dbReference type="GO" id="GO:0045454">
    <property type="term" value="P:cell redox homeostasis"/>
    <property type="evidence" value="ECO:0007669"/>
    <property type="project" value="InterPro"/>
</dbReference>
<evidence type="ECO:0000256" key="2">
    <source>
        <dbReference type="ARBA" id="ARBA00007532"/>
    </source>
</evidence>
<dbReference type="GO" id="GO:0005829">
    <property type="term" value="C:cytosol"/>
    <property type="evidence" value="ECO:0007669"/>
    <property type="project" value="TreeGrafter"/>
</dbReference>
<evidence type="ECO:0000256" key="5">
    <source>
        <dbReference type="ARBA" id="ARBA00023002"/>
    </source>
</evidence>
<keyword evidence="7" id="KW-0676">Redox-active center</keyword>
<dbReference type="GO" id="GO:0006749">
    <property type="term" value="P:glutathione metabolic process"/>
    <property type="evidence" value="ECO:0007669"/>
    <property type="project" value="TreeGrafter"/>
</dbReference>
<dbReference type="OrthoDB" id="5956163at2759"/>
<dbReference type="InterPro" id="IPR012999">
    <property type="entry name" value="Pyr_OxRdtase_I_AS"/>
</dbReference>
<feature type="domain" description="FAD/NAD(P)-binding" evidence="8">
    <location>
        <begin position="91"/>
        <end position="280"/>
    </location>
</feature>
<dbReference type="GO" id="GO:0004791">
    <property type="term" value="F:thioredoxin-disulfide reductase (NADPH) activity"/>
    <property type="evidence" value="ECO:0007669"/>
    <property type="project" value="UniProtKB-EC"/>
</dbReference>
<sequence length="283" mass="30809">MSRARNDTAHLLCREKTEELVLISNKNSFLCLYVSVIQIVQAYLDPLNVHELYIRHSVRLKHIGGHLRDRQPVTHVSRGLSNGKGNDSPEYDLIVIGGGSGGLACSKEAAKYGKKVAVLDYVSPSPQGSAWGLGGTCVNVGCIPKKLMHQAALLGESFKDAKHYGWNVPENISISWEALVLAIQNHVKSLNWGHRVQLHDKKVEYLNAKGSFLDPHTIKAVLKNGTEKTLRADNFVIAVGGRPRFPAEVPGAVEYGISSDDIFSLKKSPGKTLVVGASCILVV</sequence>
<reference evidence="9" key="1">
    <citation type="submission" date="2023-01" db="EMBL/GenBank/DDBJ databases">
        <title>Genome assembly of the deep-sea coral Lophelia pertusa.</title>
        <authorList>
            <person name="Herrera S."/>
            <person name="Cordes E."/>
        </authorList>
    </citation>
    <scope>NUCLEOTIDE SEQUENCE</scope>
    <source>
        <strain evidence="9">USNM1676648</strain>
        <tissue evidence="9">Polyp</tissue>
    </source>
</reference>
<keyword evidence="10" id="KW-1185">Reference proteome</keyword>
<dbReference type="PRINTS" id="PR00368">
    <property type="entry name" value="FADPNR"/>
</dbReference>
<dbReference type="EMBL" id="MU827807">
    <property type="protein sequence ID" value="KAJ7325621.1"/>
    <property type="molecule type" value="Genomic_DNA"/>
</dbReference>
<dbReference type="PANTHER" id="PTHR42737:SF7">
    <property type="entry name" value="THIOREDOXIN-DISULFIDE REDUCTASE"/>
    <property type="match status" value="1"/>
</dbReference>
<dbReference type="GO" id="GO:0050660">
    <property type="term" value="F:flavin adenine dinucleotide binding"/>
    <property type="evidence" value="ECO:0007669"/>
    <property type="project" value="InterPro"/>
</dbReference>
<dbReference type="EC" id="1.8.1.9" evidence="9"/>
<evidence type="ECO:0000256" key="6">
    <source>
        <dbReference type="ARBA" id="ARBA00023157"/>
    </source>
</evidence>
<evidence type="ECO:0000256" key="1">
    <source>
        <dbReference type="ARBA" id="ARBA00001974"/>
    </source>
</evidence>
<evidence type="ECO:0000313" key="10">
    <source>
        <dbReference type="Proteomes" id="UP001163046"/>
    </source>
</evidence>
<evidence type="ECO:0000256" key="7">
    <source>
        <dbReference type="ARBA" id="ARBA00023284"/>
    </source>
</evidence>